<dbReference type="EMBL" id="JAPCWZ010000004">
    <property type="protein sequence ID" value="KAK8869103.1"/>
    <property type="molecule type" value="Genomic_DNA"/>
</dbReference>
<gene>
    <name evidence="2" type="ORF">PGQ11_007681</name>
</gene>
<sequence length="77" mass="8570">MPEYTSQKPKKQSGRKSKAKPPMLKRYIDEHGKAIERLADERGSTSTEEEYHVSKAAQAIAMFDQAWAQASASSNQG</sequence>
<evidence type="ECO:0000313" key="2">
    <source>
        <dbReference type="EMBL" id="KAK8869103.1"/>
    </source>
</evidence>
<protein>
    <submittedName>
        <fullName evidence="2">Uncharacterized protein</fullName>
    </submittedName>
</protein>
<name>A0ABR2IWP1_9PEZI</name>
<evidence type="ECO:0000313" key="3">
    <source>
        <dbReference type="Proteomes" id="UP001390339"/>
    </source>
</evidence>
<organism evidence="2 3">
    <name type="scientific">Apiospora arundinis</name>
    <dbReference type="NCBI Taxonomy" id="335852"/>
    <lineage>
        <taxon>Eukaryota</taxon>
        <taxon>Fungi</taxon>
        <taxon>Dikarya</taxon>
        <taxon>Ascomycota</taxon>
        <taxon>Pezizomycotina</taxon>
        <taxon>Sordariomycetes</taxon>
        <taxon>Xylariomycetidae</taxon>
        <taxon>Amphisphaeriales</taxon>
        <taxon>Apiosporaceae</taxon>
        <taxon>Apiospora</taxon>
    </lineage>
</organism>
<feature type="region of interest" description="Disordered" evidence="1">
    <location>
        <begin position="1"/>
        <end position="23"/>
    </location>
</feature>
<proteinExistence type="predicted"/>
<feature type="compositionally biased region" description="Basic residues" evidence="1">
    <location>
        <begin position="8"/>
        <end position="19"/>
    </location>
</feature>
<reference evidence="2 3" key="1">
    <citation type="journal article" date="2024" name="IMA Fungus">
        <title>Apiospora arundinis, a panoply of carbohydrate-active enzymes and secondary metabolites.</title>
        <authorList>
            <person name="Sorensen T."/>
            <person name="Petersen C."/>
            <person name="Muurmann A.T."/>
            <person name="Christiansen J.V."/>
            <person name="Brundto M.L."/>
            <person name="Overgaard C.K."/>
            <person name="Boysen A.T."/>
            <person name="Wollenberg R.D."/>
            <person name="Larsen T.O."/>
            <person name="Sorensen J.L."/>
            <person name="Nielsen K.L."/>
            <person name="Sondergaard T.E."/>
        </authorList>
    </citation>
    <scope>NUCLEOTIDE SEQUENCE [LARGE SCALE GENOMIC DNA]</scope>
    <source>
        <strain evidence="2 3">AAU 773</strain>
    </source>
</reference>
<evidence type="ECO:0000256" key="1">
    <source>
        <dbReference type="SAM" id="MobiDB-lite"/>
    </source>
</evidence>
<keyword evidence="3" id="KW-1185">Reference proteome</keyword>
<accession>A0ABR2IWP1</accession>
<comment type="caution">
    <text evidence="2">The sequence shown here is derived from an EMBL/GenBank/DDBJ whole genome shotgun (WGS) entry which is preliminary data.</text>
</comment>
<dbReference type="Proteomes" id="UP001390339">
    <property type="component" value="Unassembled WGS sequence"/>
</dbReference>